<evidence type="ECO:0000313" key="13">
    <source>
        <dbReference type="EMBL" id="GGW54697.1"/>
    </source>
</evidence>
<name>A0ABQ2WH90_9ALTE</name>
<dbReference type="Proteomes" id="UP000634667">
    <property type="component" value="Unassembled WGS sequence"/>
</dbReference>
<evidence type="ECO:0000256" key="2">
    <source>
        <dbReference type="ARBA" id="ARBA00022448"/>
    </source>
</evidence>
<reference evidence="14" key="1">
    <citation type="journal article" date="2019" name="Int. J. Syst. Evol. Microbiol.">
        <title>The Global Catalogue of Microorganisms (GCM) 10K type strain sequencing project: providing services to taxonomists for standard genome sequencing and annotation.</title>
        <authorList>
            <consortium name="The Broad Institute Genomics Platform"/>
            <consortium name="The Broad Institute Genome Sequencing Center for Infectious Disease"/>
            <person name="Wu L."/>
            <person name="Ma J."/>
        </authorList>
    </citation>
    <scope>NUCLEOTIDE SEQUENCE [LARGE SCALE GENOMIC DNA]</scope>
    <source>
        <strain evidence="14">KCTC 23723</strain>
    </source>
</reference>
<comment type="subcellular location">
    <subcellularLocation>
        <location evidence="1 8">Cell outer membrane</location>
        <topology evidence="1 8">Multi-pass membrane protein</topology>
    </subcellularLocation>
</comment>
<dbReference type="InterPro" id="IPR012910">
    <property type="entry name" value="Plug_dom"/>
</dbReference>
<keyword evidence="4 8" id="KW-0812">Transmembrane</keyword>
<dbReference type="PANTHER" id="PTHR30442">
    <property type="entry name" value="IRON III DICITRATE TRANSPORT PROTEIN FECA"/>
    <property type="match status" value="1"/>
</dbReference>
<evidence type="ECO:0000256" key="8">
    <source>
        <dbReference type="PROSITE-ProRule" id="PRU01360"/>
    </source>
</evidence>
<dbReference type="PROSITE" id="PS52016">
    <property type="entry name" value="TONB_DEPENDENT_REC_3"/>
    <property type="match status" value="1"/>
</dbReference>
<evidence type="ECO:0000256" key="6">
    <source>
        <dbReference type="ARBA" id="ARBA00023136"/>
    </source>
</evidence>
<evidence type="ECO:0000256" key="10">
    <source>
        <dbReference type="SAM" id="SignalP"/>
    </source>
</evidence>
<evidence type="ECO:0000259" key="11">
    <source>
        <dbReference type="Pfam" id="PF00593"/>
    </source>
</evidence>
<evidence type="ECO:0000256" key="1">
    <source>
        <dbReference type="ARBA" id="ARBA00004571"/>
    </source>
</evidence>
<feature type="signal peptide" evidence="10">
    <location>
        <begin position="1"/>
        <end position="21"/>
    </location>
</feature>
<gene>
    <name evidence="13" type="ORF">GCM10008111_08340</name>
</gene>
<dbReference type="InterPro" id="IPR037066">
    <property type="entry name" value="Plug_dom_sf"/>
</dbReference>
<dbReference type="Pfam" id="PF00593">
    <property type="entry name" value="TonB_dep_Rec_b-barrel"/>
    <property type="match status" value="1"/>
</dbReference>
<feature type="domain" description="TonB-dependent receptor plug" evidence="12">
    <location>
        <begin position="84"/>
        <end position="166"/>
    </location>
</feature>
<evidence type="ECO:0000256" key="4">
    <source>
        <dbReference type="ARBA" id="ARBA00022692"/>
    </source>
</evidence>
<keyword evidence="7 8" id="KW-0998">Cell outer membrane</keyword>
<comment type="caution">
    <text evidence="13">The sequence shown here is derived from an EMBL/GenBank/DDBJ whole genome shotgun (WGS) entry which is preliminary data.</text>
</comment>
<evidence type="ECO:0000259" key="12">
    <source>
        <dbReference type="Pfam" id="PF07715"/>
    </source>
</evidence>
<dbReference type="Gene3D" id="2.170.130.10">
    <property type="entry name" value="TonB-dependent receptor, plug domain"/>
    <property type="match status" value="1"/>
</dbReference>
<comment type="similarity">
    <text evidence="8 9">Belongs to the TonB-dependent receptor family.</text>
</comment>
<dbReference type="PANTHER" id="PTHR30442:SF0">
    <property type="entry name" value="FE(3+) DICITRATE TRANSPORT PROTEIN FECA"/>
    <property type="match status" value="1"/>
</dbReference>
<dbReference type="EMBL" id="BMYR01000003">
    <property type="protein sequence ID" value="GGW54697.1"/>
    <property type="molecule type" value="Genomic_DNA"/>
</dbReference>
<evidence type="ECO:0000256" key="7">
    <source>
        <dbReference type="ARBA" id="ARBA00023237"/>
    </source>
</evidence>
<evidence type="ECO:0000256" key="5">
    <source>
        <dbReference type="ARBA" id="ARBA00023077"/>
    </source>
</evidence>
<evidence type="ECO:0000313" key="14">
    <source>
        <dbReference type="Proteomes" id="UP000634667"/>
    </source>
</evidence>
<keyword evidence="14" id="KW-1185">Reference proteome</keyword>
<keyword evidence="3 8" id="KW-1134">Transmembrane beta strand</keyword>
<dbReference type="SUPFAM" id="SSF56935">
    <property type="entry name" value="Porins"/>
    <property type="match status" value="1"/>
</dbReference>
<keyword evidence="10" id="KW-0732">Signal</keyword>
<evidence type="ECO:0000256" key="3">
    <source>
        <dbReference type="ARBA" id="ARBA00022452"/>
    </source>
</evidence>
<feature type="chain" id="PRO_5047480274" evidence="10">
    <location>
        <begin position="22"/>
        <end position="709"/>
    </location>
</feature>
<protein>
    <submittedName>
        <fullName evidence="13">Ligand-gated channel</fullName>
    </submittedName>
</protein>
<keyword evidence="2 8" id="KW-0813">Transport</keyword>
<accession>A0ABQ2WH90</accession>
<dbReference type="Pfam" id="PF07715">
    <property type="entry name" value="Plug"/>
    <property type="match status" value="1"/>
</dbReference>
<proteinExistence type="inferred from homology"/>
<dbReference type="RefSeq" id="WP_189480836.1">
    <property type="nucleotide sequence ID" value="NZ_BMYR01000003.1"/>
</dbReference>
<organism evidence="13 14">
    <name type="scientific">Alishewanella tabrizica</name>
    <dbReference type="NCBI Taxonomy" id="671278"/>
    <lineage>
        <taxon>Bacteria</taxon>
        <taxon>Pseudomonadati</taxon>
        <taxon>Pseudomonadota</taxon>
        <taxon>Gammaproteobacteria</taxon>
        <taxon>Alteromonadales</taxon>
        <taxon>Alteromonadaceae</taxon>
        <taxon>Alishewanella</taxon>
    </lineage>
</organism>
<feature type="domain" description="TonB-dependent receptor-like beta-barrel" evidence="11">
    <location>
        <begin position="258"/>
        <end position="679"/>
    </location>
</feature>
<dbReference type="CDD" id="cd01347">
    <property type="entry name" value="ligand_gated_channel"/>
    <property type="match status" value="1"/>
</dbReference>
<keyword evidence="6 8" id="KW-0472">Membrane</keyword>
<dbReference type="Gene3D" id="2.40.170.20">
    <property type="entry name" value="TonB-dependent receptor, beta-barrel domain"/>
    <property type="match status" value="1"/>
</dbReference>
<dbReference type="InterPro" id="IPR036942">
    <property type="entry name" value="Beta-barrel_TonB_sf"/>
</dbReference>
<evidence type="ECO:0000256" key="9">
    <source>
        <dbReference type="RuleBase" id="RU003357"/>
    </source>
</evidence>
<dbReference type="InterPro" id="IPR039426">
    <property type="entry name" value="TonB-dep_rcpt-like"/>
</dbReference>
<keyword evidence="5 9" id="KW-0798">TonB box</keyword>
<dbReference type="InterPro" id="IPR000531">
    <property type="entry name" value="Beta-barrel_TonB"/>
</dbReference>
<sequence length="709" mass="78286">MQKKYVATAVSLVLFSVVAQAHTAVLSSSLPSMQDNDNVEVLKVRGTVEKSVSALSDVQKGMLLAGKKTSIVDLSEQPTLIEPDLRKMFASLPGLLVSEQKIPSIFNVNYRGLGDPHESEFVAFYQDNVPLGANMFGYATMYYMPGGQRIERVEFIRGGSGLLYGPQIGPVVNFVTRGPSAQAETRIVTEHAVGSNSLYSTYNEASWSQGNTGFMASFDHRRADGPRNNEDFDVSSGYLGLSYEGFKDIKIGANLDVYSSDSGEAGRLTSAEFANNRDLVKTPFNRVKIDQTLASLTYEQQLDAASSLNGKIWYLGMDRFSRRSGAFVAPAAAPTSTTIDEQQFRNLGYDLRYSLAWGDNHILTTGSSGYHGDSPRTQHRNSDLTSDAQNAANLRFEQDRVTTYTALFAENLFRFGNLSLAPAVRYERINYDMVELVKSPGLSRDTIDLDRTYNELLFGLGAGYTLSDTAEVYANMSESYRPQRFDDLINPTSELAGTNDPSVSKAMNYELGYRSQVTEQFAFDVSVFRIDFKDKIEQIQVNITDIERVNSGDSRHQGVELSLEYAFELSPGHNVTAFANASWLEAEITRSVTSSLVGNTVSFAPDYLVRTGLNYTSNGLTAALSLAMVGDQYWQDSNLPRGTGAAMIDAKIPSYQVVDLSTEYELSAQWALYAGINNLLDENYYSRVRTDGIEPAPERTAYLGVRFSM</sequence>